<feature type="active site" description="Proton acceptor" evidence="12">
    <location>
        <position position="283"/>
    </location>
</feature>
<dbReference type="InterPro" id="IPR050339">
    <property type="entry name" value="CC_SR_Kinase"/>
</dbReference>
<comment type="cofactor">
    <cofactor evidence="14">
        <name>Mg(2+)</name>
        <dbReference type="ChEBI" id="CHEBI:18420"/>
    </cofactor>
    <text evidence="14">Binds 2 magnesium ions per subunit.</text>
</comment>
<name>A0A8C4QD97_EPTBU</name>
<reference evidence="18" key="1">
    <citation type="submission" date="2025-08" db="UniProtKB">
        <authorList>
            <consortium name="Ensembl"/>
        </authorList>
    </citation>
    <scope>IDENTIFICATION</scope>
</reference>
<dbReference type="Ensembl" id="ENSEBUT00000013892.1">
    <property type="protein sequence ID" value="ENSEBUP00000013316.1"/>
    <property type="gene ID" value="ENSEBUG00000008409.1"/>
</dbReference>
<feature type="binding site" evidence="14">
    <location>
        <position position="288"/>
    </location>
    <ligand>
        <name>Mg(2+)</name>
        <dbReference type="ChEBI" id="CHEBI:18420"/>
        <label>1</label>
    </ligand>
</feature>
<keyword evidence="5 11" id="KW-0418">Kinase</keyword>
<dbReference type="InterPro" id="IPR008271">
    <property type="entry name" value="Ser/Thr_kinase_AS"/>
</dbReference>
<dbReference type="SUPFAM" id="SSF56112">
    <property type="entry name" value="Protein kinase-like (PK-like)"/>
    <property type="match status" value="1"/>
</dbReference>
<evidence type="ECO:0000256" key="13">
    <source>
        <dbReference type="PIRSR" id="PIRSR037281-2"/>
    </source>
</evidence>
<dbReference type="Gene3D" id="3.30.200.20">
    <property type="entry name" value="Phosphorylase Kinase, domain 1"/>
    <property type="match status" value="1"/>
</dbReference>
<evidence type="ECO:0000256" key="3">
    <source>
        <dbReference type="ARBA" id="ARBA00022723"/>
    </source>
</evidence>
<evidence type="ECO:0000256" key="10">
    <source>
        <dbReference type="ARBA" id="ARBA00037982"/>
    </source>
</evidence>
<evidence type="ECO:0000256" key="8">
    <source>
        <dbReference type="ARBA" id="ARBA00023137"/>
    </source>
</evidence>
<evidence type="ECO:0000256" key="1">
    <source>
        <dbReference type="ARBA" id="ARBA00004123"/>
    </source>
</evidence>
<dbReference type="Gene3D" id="1.10.510.10">
    <property type="entry name" value="Transferase(Phosphotransferase) domain 1"/>
    <property type="match status" value="1"/>
</dbReference>
<evidence type="ECO:0000313" key="18">
    <source>
        <dbReference type="Ensembl" id="ENSEBUP00000013316.1"/>
    </source>
</evidence>
<keyword evidence="4 11" id="KW-0547">Nucleotide-binding</keyword>
<evidence type="ECO:0000256" key="12">
    <source>
        <dbReference type="PIRSR" id="PIRSR037281-1"/>
    </source>
</evidence>
<dbReference type="GeneTree" id="ENSGT00940000157939"/>
<keyword evidence="3 11" id="KW-0479">Metal-binding</keyword>
<keyword evidence="19" id="KW-1185">Reference proteome</keyword>
<dbReference type="EC" id="2.7.10.2" evidence="11"/>
<feature type="region of interest" description="Disordered" evidence="16">
    <location>
        <begin position="1"/>
        <end position="88"/>
    </location>
</feature>
<dbReference type="PROSITE" id="PS50011">
    <property type="entry name" value="PROTEIN_KINASE_DOM"/>
    <property type="match status" value="1"/>
</dbReference>
<dbReference type="InterPro" id="IPR017441">
    <property type="entry name" value="Protein_kinase_ATP_BS"/>
</dbReference>
<dbReference type="Proteomes" id="UP000694388">
    <property type="component" value="Unplaced"/>
</dbReference>
<dbReference type="PROSITE" id="PS00107">
    <property type="entry name" value="PROTEIN_KINASE_ATP"/>
    <property type="match status" value="1"/>
</dbReference>
<evidence type="ECO:0000256" key="9">
    <source>
        <dbReference type="ARBA" id="ARBA00023242"/>
    </source>
</evidence>
<organism evidence="18 19">
    <name type="scientific">Eptatretus burgeri</name>
    <name type="common">Inshore hagfish</name>
    <dbReference type="NCBI Taxonomy" id="7764"/>
    <lineage>
        <taxon>Eukaryota</taxon>
        <taxon>Metazoa</taxon>
        <taxon>Chordata</taxon>
        <taxon>Craniata</taxon>
        <taxon>Vertebrata</taxon>
        <taxon>Cyclostomata</taxon>
        <taxon>Myxini</taxon>
        <taxon>Myxiniformes</taxon>
        <taxon>Myxinidae</taxon>
        <taxon>Eptatretinae</taxon>
        <taxon>Eptatretus</taxon>
    </lineage>
</organism>
<dbReference type="PANTHER" id="PTHR11042">
    <property type="entry name" value="EUKARYOTIC TRANSLATION INITIATION FACTOR 2-ALPHA KINASE EIF2-ALPHA KINASE -RELATED"/>
    <property type="match status" value="1"/>
</dbReference>
<evidence type="ECO:0000313" key="19">
    <source>
        <dbReference type="Proteomes" id="UP000694388"/>
    </source>
</evidence>
<reference evidence="18" key="2">
    <citation type="submission" date="2025-09" db="UniProtKB">
        <authorList>
            <consortium name="Ensembl"/>
        </authorList>
    </citation>
    <scope>IDENTIFICATION</scope>
</reference>
<evidence type="ECO:0000256" key="5">
    <source>
        <dbReference type="ARBA" id="ARBA00022777"/>
    </source>
</evidence>
<keyword evidence="8 11" id="KW-0829">Tyrosine-protein kinase</keyword>
<evidence type="ECO:0000256" key="6">
    <source>
        <dbReference type="ARBA" id="ARBA00022840"/>
    </source>
</evidence>
<accession>A0A8C4QD97</accession>
<dbReference type="PIRSF" id="PIRSF037281">
    <property type="entry name" value="Wee1-like_protein_kinase"/>
    <property type="match status" value="1"/>
</dbReference>
<evidence type="ECO:0000256" key="16">
    <source>
        <dbReference type="SAM" id="MobiDB-lite"/>
    </source>
</evidence>
<dbReference type="GO" id="GO:0000278">
    <property type="term" value="P:mitotic cell cycle"/>
    <property type="evidence" value="ECO:0007669"/>
    <property type="project" value="InterPro"/>
</dbReference>
<feature type="binding site" evidence="14">
    <location>
        <position position="323"/>
    </location>
    <ligand>
        <name>Mg(2+)</name>
        <dbReference type="ChEBI" id="CHEBI:18420"/>
        <label>1</label>
    </ligand>
</feature>
<dbReference type="GO" id="GO:0000287">
    <property type="term" value="F:magnesium ion binding"/>
    <property type="evidence" value="ECO:0007669"/>
    <property type="project" value="InterPro"/>
</dbReference>
<dbReference type="FunFam" id="3.30.200.20:FF:000115">
    <property type="entry name" value="Wee1-like kinase 2"/>
    <property type="match status" value="1"/>
</dbReference>
<dbReference type="GO" id="GO:0005524">
    <property type="term" value="F:ATP binding"/>
    <property type="evidence" value="ECO:0007669"/>
    <property type="project" value="UniProtKB-UniRule"/>
</dbReference>
<evidence type="ECO:0000256" key="15">
    <source>
        <dbReference type="PROSITE-ProRule" id="PRU10141"/>
    </source>
</evidence>
<dbReference type="GO" id="GO:0005634">
    <property type="term" value="C:nucleus"/>
    <property type="evidence" value="ECO:0007669"/>
    <property type="project" value="UniProtKB-SubCell"/>
</dbReference>
<comment type="catalytic activity">
    <reaction evidence="11">
        <text>L-tyrosyl-[protein] + ATP = O-phospho-L-tyrosyl-[protein] + ADP + H(+)</text>
        <dbReference type="Rhea" id="RHEA:10596"/>
        <dbReference type="Rhea" id="RHEA-COMP:10136"/>
        <dbReference type="Rhea" id="RHEA-COMP:20101"/>
        <dbReference type="ChEBI" id="CHEBI:15378"/>
        <dbReference type="ChEBI" id="CHEBI:30616"/>
        <dbReference type="ChEBI" id="CHEBI:46858"/>
        <dbReference type="ChEBI" id="CHEBI:61978"/>
        <dbReference type="ChEBI" id="CHEBI:456216"/>
        <dbReference type="EC" id="2.7.10.2"/>
    </reaction>
</comment>
<dbReference type="OMA" id="FGSVHKC"/>
<dbReference type="SMART" id="SM00220">
    <property type="entry name" value="S_TKc"/>
    <property type="match status" value="1"/>
</dbReference>
<protein>
    <recommendedName>
        <fullName evidence="11">Wee1-like protein kinase</fullName>
        <ecNumber evidence="11">2.7.10.2</ecNumber>
    </recommendedName>
</protein>
<dbReference type="GO" id="GO:0004715">
    <property type="term" value="F:non-membrane spanning protein tyrosine kinase activity"/>
    <property type="evidence" value="ECO:0007669"/>
    <property type="project" value="UniProtKB-UniRule"/>
</dbReference>
<keyword evidence="6 11" id="KW-0067">ATP-binding</keyword>
<evidence type="ECO:0000256" key="2">
    <source>
        <dbReference type="ARBA" id="ARBA00022679"/>
    </source>
</evidence>
<feature type="binding site" evidence="13">
    <location>
        <begin position="165"/>
        <end position="173"/>
    </location>
    <ligand>
        <name>ATP</name>
        <dbReference type="ChEBI" id="CHEBI:30616"/>
    </ligand>
</feature>
<sequence>MKAFSARVAQRLTFHSDEEDEEEEEGRAIGAADKAILNQDGLNSTGEDEPMTPPGKTQRGATRPESPVRVSCPQREPSTPPHRGLRSLRLFDTPHTPKVRIRTGLSLCLSVSVSLSLSVSVSLTRVHKPLTLLRLVRVSCVRCPSLRMSNMKSRYKSEFLELEKIGDGEFGSVFKCLKRLDGCLYAIKRSKRPVAGSVDEQNALREVYAHAVLGQHPHVVQYFSAWAEDDHMIIQNEYCNGRSADLPSVFFLFYFTEPEVQDLVLQVSRGLRYIHNLSLAHLDIKPGNIFMCRRSLSPDIDFRPFYDEDDESITTTVTYKIGDLGHVTLTSEPQVEEGDSRYLAVEVLQERFCNLPKADVFALSLTAVEAAGCGLLPANGPEWHTIRSGHLPQIPRPLSPALTRLLTAMISPEPERRPSSSELVRHAALLPGSRKSSAQLQRELSEERFKNALLERELQKAQACVQASSPVIGGAHAKFGSNRSSRLIGNKMPRSLSLNTY</sequence>
<dbReference type="PROSITE" id="PS00108">
    <property type="entry name" value="PROTEIN_KINASE_ST"/>
    <property type="match status" value="1"/>
</dbReference>
<evidence type="ECO:0000256" key="4">
    <source>
        <dbReference type="ARBA" id="ARBA00022741"/>
    </source>
</evidence>
<feature type="binding site" evidence="13 15">
    <location>
        <position position="188"/>
    </location>
    <ligand>
        <name>ATP</name>
        <dbReference type="ChEBI" id="CHEBI:30616"/>
    </ligand>
</feature>
<keyword evidence="2 11" id="KW-0808">Transferase</keyword>
<dbReference type="PANTHER" id="PTHR11042:SF185">
    <property type="entry name" value="WEE1-LIKE PROTEIN KINASE"/>
    <property type="match status" value="1"/>
</dbReference>
<dbReference type="InterPro" id="IPR017164">
    <property type="entry name" value="Wee1-like_protein_kinase"/>
</dbReference>
<dbReference type="AlphaFoldDB" id="A0A8C4QD97"/>
<keyword evidence="7 14" id="KW-0460">Magnesium</keyword>
<dbReference type="InterPro" id="IPR011009">
    <property type="entry name" value="Kinase-like_dom_sf"/>
</dbReference>
<comment type="similarity">
    <text evidence="11">Belongs to the protein kinase superfamily. Ser/Thr protein kinase family. WEE1 subfamily.</text>
</comment>
<evidence type="ECO:0000259" key="17">
    <source>
        <dbReference type="PROSITE" id="PS50011"/>
    </source>
</evidence>
<evidence type="ECO:0000256" key="11">
    <source>
        <dbReference type="PIRNR" id="PIRNR037281"/>
    </source>
</evidence>
<proteinExistence type="inferred from homology"/>
<dbReference type="GO" id="GO:0005737">
    <property type="term" value="C:cytoplasm"/>
    <property type="evidence" value="ECO:0007669"/>
    <property type="project" value="TreeGrafter"/>
</dbReference>
<dbReference type="InterPro" id="IPR000719">
    <property type="entry name" value="Prot_kinase_dom"/>
</dbReference>
<comment type="similarity">
    <text evidence="10">Belongs to the protein kinase superfamily. Ser/Thr protein kinase family. GCN2 subfamily.</text>
</comment>
<comment type="subcellular location">
    <subcellularLocation>
        <location evidence="1 11">Nucleus</location>
    </subcellularLocation>
</comment>
<evidence type="ECO:0000256" key="7">
    <source>
        <dbReference type="ARBA" id="ARBA00022842"/>
    </source>
</evidence>
<dbReference type="Pfam" id="PF00069">
    <property type="entry name" value="Pkinase"/>
    <property type="match status" value="1"/>
</dbReference>
<feature type="domain" description="Protein kinase" evidence="17">
    <location>
        <begin position="159"/>
        <end position="429"/>
    </location>
</feature>
<keyword evidence="9 11" id="KW-0539">Nucleus</keyword>
<evidence type="ECO:0000256" key="14">
    <source>
        <dbReference type="PIRSR" id="PIRSR037281-3"/>
    </source>
</evidence>